<gene>
    <name evidence="6" type="ordered locus">FsymDg_0715</name>
</gene>
<dbReference type="AlphaFoldDB" id="F8AVE1"/>
<name>F8AVE1_9ACTN</name>
<accession>F8AVE1</accession>
<dbReference type="InterPro" id="IPR022643">
    <property type="entry name" value="De-COase2_C"/>
</dbReference>
<dbReference type="eggNOG" id="COG0019">
    <property type="taxonomic scope" value="Bacteria"/>
</dbReference>
<feature type="compositionally biased region" description="Low complexity" evidence="3">
    <location>
        <begin position="491"/>
        <end position="555"/>
    </location>
</feature>
<dbReference type="Proteomes" id="UP000001549">
    <property type="component" value="Chromosome"/>
</dbReference>
<evidence type="ECO:0000259" key="5">
    <source>
        <dbReference type="Pfam" id="PF02784"/>
    </source>
</evidence>
<dbReference type="SUPFAM" id="SSF50621">
    <property type="entry name" value="Alanine racemase C-terminal domain-like"/>
    <property type="match status" value="1"/>
</dbReference>
<evidence type="ECO:0000256" key="1">
    <source>
        <dbReference type="ARBA" id="ARBA00001933"/>
    </source>
</evidence>
<organism evidence="6 7">
    <name type="scientific">Candidatus Protofrankia datiscae</name>
    <dbReference type="NCBI Taxonomy" id="2716812"/>
    <lineage>
        <taxon>Bacteria</taxon>
        <taxon>Bacillati</taxon>
        <taxon>Actinomycetota</taxon>
        <taxon>Actinomycetes</taxon>
        <taxon>Frankiales</taxon>
        <taxon>Frankiaceae</taxon>
        <taxon>Protofrankia</taxon>
    </lineage>
</organism>
<dbReference type="GO" id="GO:0008836">
    <property type="term" value="F:diaminopimelate decarboxylase activity"/>
    <property type="evidence" value="ECO:0007669"/>
    <property type="project" value="UniProtKB-EC"/>
</dbReference>
<dbReference type="PANTHER" id="PTHR43727:SF2">
    <property type="entry name" value="GROUP IV DECARBOXYLASE"/>
    <property type="match status" value="1"/>
</dbReference>
<dbReference type="InterPro" id="IPR009006">
    <property type="entry name" value="Ala_racemase/Decarboxylase_C"/>
</dbReference>
<feature type="domain" description="Orn/DAP/Arg decarboxylase 2 C-terminal" evidence="4">
    <location>
        <begin position="76"/>
        <end position="460"/>
    </location>
</feature>
<keyword evidence="6" id="KW-0456">Lyase</keyword>
<comment type="cofactor">
    <cofactor evidence="1">
        <name>pyridoxal 5'-phosphate</name>
        <dbReference type="ChEBI" id="CHEBI:597326"/>
    </cofactor>
</comment>
<dbReference type="GO" id="GO:0009089">
    <property type="term" value="P:lysine biosynthetic process via diaminopimelate"/>
    <property type="evidence" value="ECO:0007669"/>
    <property type="project" value="TreeGrafter"/>
</dbReference>
<dbReference type="PANTHER" id="PTHR43727">
    <property type="entry name" value="DIAMINOPIMELATE DECARBOXYLASE"/>
    <property type="match status" value="1"/>
</dbReference>
<evidence type="ECO:0000256" key="3">
    <source>
        <dbReference type="SAM" id="MobiDB-lite"/>
    </source>
</evidence>
<evidence type="ECO:0000256" key="2">
    <source>
        <dbReference type="ARBA" id="ARBA00022898"/>
    </source>
</evidence>
<dbReference type="RefSeq" id="WP_013872218.1">
    <property type="nucleotide sequence ID" value="NC_015656.1"/>
</dbReference>
<proteinExistence type="predicted"/>
<dbReference type="SUPFAM" id="SSF51419">
    <property type="entry name" value="PLP-binding barrel"/>
    <property type="match status" value="1"/>
</dbReference>
<dbReference type="Pfam" id="PF02784">
    <property type="entry name" value="Orn_Arg_deC_N"/>
    <property type="match status" value="1"/>
</dbReference>
<feature type="compositionally biased region" description="Low complexity" evidence="3">
    <location>
        <begin position="123"/>
        <end position="134"/>
    </location>
</feature>
<dbReference type="Gene3D" id="3.20.20.10">
    <property type="entry name" value="Alanine racemase"/>
    <property type="match status" value="1"/>
</dbReference>
<dbReference type="Gene3D" id="2.40.37.10">
    <property type="entry name" value="Lyase, Ornithine Decarboxylase, Chain A, domain 1"/>
    <property type="match status" value="1"/>
</dbReference>
<feature type="domain" description="Orn/DAP/Arg decarboxylase 2 N-terminal" evidence="5">
    <location>
        <begin position="148"/>
        <end position="362"/>
    </location>
</feature>
<evidence type="ECO:0000259" key="4">
    <source>
        <dbReference type="Pfam" id="PF00278"/>
    </source>
</evidence>
<dbReference type="HOGENOM" id="CLU_026444_0_3_11"/>
<evidence type="ECO:0000313" key="7">
    <source>
        <dbReference type="Proteomes" id="UP000001549"/>
    </source>
</evidence>
<sequence length="562" mass="58336">MQLPPSAGRLHALPVSRLPAATLHWLRGALGARGGAPGRSAHPPDAPTASAAFTGAFTGVQPFAGAYADPISAYIYDLDVAAGNAARLKAALPPWAAIFYAVKANGYPPVLDALAAGHGHGHGAQQAHSAQHTGSTGRSLPTGQGVDGFEVASSHEIQLALDSAQRIGRPARIVVSGPGKSVPLLATLVEAARAGAEMTVNVESPGELRRLNHVAGRAGRQIPVTLRVNPSRVALAGSLRMGGEASAFGIPEADVPDVLAIARSLPWVDVAGFHVHAVSGNLDAAAHLDYVRWCLGYAADTAAAHGVDLRVVDVGGGLGVPFEPDRRGECPFDLDAFAAGLRATPVPAGVRVLFEPGRWLVADCGAYAAEVTDVKHAHGTDFVVLRGGIHHFQLPASWEIVHNFGVVAVDDWPYDFPRPDVAGRPVTVVGELCTPEDTLARDITVDAVRAGDIVVFPMAGAYGYEFAMQGFLGHPPPVRVAVSRDSGGGFTHVHTSSTHHTGSTRHGPAHGGSTYTVSSTHTSSTSTGSAHTSSTHTSSTHTSSTHTGGSHSTWTTRRDERT</sequence>
<dbReference type="InterPro" id="IPR022644">
    <property type="entry name" value="De-COase2_N"/>
</dbReference>
<dbReference type="EC" id="4.1.1.20" evidence="6"/>
<dbReference type="Pfam" id="PF00278">
    <property type="entry name" value="Orn_DAP_Arg_deC"/>
    <property type="match status" value="1"/>
</dbReference>
<dbReference type="InterPro" id="IPR029066">
    <property type="entry name" value="PLP-binding_barrel"/>
</dbReference>
<reference evidence="6 7" key="1">
    <citation type="submission" date="2011-05" db="EMBL/GenBank/DDBJ databases">
        <title>Complete sequence of chromosome of Frankia symbiont of Datisca glomerata.</title>
        <authorList>
            <consortium name="US DOE Joint Genome Institute"/>
            <person name="Lucas S."/>
            <person name="Han J."/>
            <person name="Lapidus A."/>
            <person name="Cheng J.-F."/>
            <person name="Goodwin L."/>
            <person name="Pitluck S."/>
            <person name="Peters L."/>
            <person name="Mikhailova N."/>
            <person name="Chertkov O."/>
            <person name="Teshima H."/>
            <person name="Han C."/>
            <person name="Tapia R."/>
            <person name="Land M."/>
            <person name="Hauser L."/>
            <person name="Kyrpides N."/>
            <person name="Ivanova N."/>
            <person name="Pagani I."/>
            <person name="Berry A."/>
            <person name="Pawlowski K."/>
            <person name="Persson T."/>
            <person name="Vanden Heuvel B."/>
            <person name="Benson D."/>
            <person name="Woyke T."/>
        </authorList>
    </citation>
    <scope>NUCLEOTIDE SEQUENCE [LARGE SCALE GENOMIC DNA]</scope>
    <source>
        <strain evidence="7">4085684</strain>
    </source>
</reference>
<keyword evidence="7" id="KW-1185">Reference proteome</keyword>
<keyword evidence="2" id="KW-0663">Pyridoxal phosphate</keyword>
<feature type="region of interest" description="Disordered" evidence="3">
    <location>
        <begin position="118"/>
        <end position="147"/>
    </location>
</feature>
<feature type="region of interest" description="Disordered" evidence="3">
    <location>
        <begin position="484"/>
        <end position="562"/>
    </location>
</feature>
<evidence type="ECO:0000313" key="6">
    <source>
        <dbReference type="EMBL" id="AEH08237.1"/>
    </source>
</evidence>
<dbReference type="KEGG" id="fsy:FsymDg_0715"/>
<dbReference type="STRING" id="656024.FsymDg_0715"/>
<dbReference type="EMBL" id="CP002801">
    <property type="protein sequence ID" value="AEH08237.1"/>
    <property type="molecule type" value="Genomic_DNA"/>
</dbReference>
<protein>
    <submittedName>
        <fullName evidence="6">Diaminopimelate decarboxylase</fullName>
        <ecNumber evidence="6">4.1.1.20</ecNumber>
    </submittedName>
</protein>